<name>A0A0A9GQ47_ARUDO</name>
<evidence type="ECO:0000313" key="1">
    <source>
        <dbReference type="EMBL" id="JAE24651.1"/>
    </source>
</evidence>
<reference evidence="1" key="2">
    <citation type="journal article" date="2015" name="Data Brief">
        <title>Shoot transcriptome of the giant reed, Arundo donax.</title>
        <authorList>
            <person name="Barrero R.A."/>
            <person name="Guerrero F.D."/>
            <person name="Moolhuijzen P."/>
            <person name="Goolsby J.A."/>
            <person name="Tidwell J."/>
            <person name="Bellgard S.E."/>
            <person name="Bellgard M.I."/>
        </authorList>
    </citation>
    <scope>NUCLEOTIDE SEQUENCE</scope>
    <source>
        <tissue evidence="1">Shoot tissue taken approximately 20 cm above the soil surface</tissue>
    </source>
</reference>
<dbReference type="EMBL" id="GBRH01173245">
    <property type="protein sequence ID" value="JAE24651.1"/>
    <property type="molecule type" value="Transcribed_RNA"/>
</dbReference>
<proteinExistence type="predicted"/>
<dbReference type="AlphaFoldDB" id="A0A0A9GQ47"/>
<accession>A0A0A9GQ47</accession>
<protein>
    <submittedName>
        <fullName evidence="1">Uncharacterized protein</fullName>
    </submittedName>
</protein>
<sequence length="55" mass="6416">MCCLILGRVFLFELWTEKLNCSFLKLLLTMPSNLKATFFFLFCAEHLIVICLITL</sequence>
<reference evidence="1" key="1">
    <citation type="submission" date="2014-09" db="EMBL/GenBank/DDBJ databases">
        <authorList>
            <person name="Magalhaes I.L.F."/>
            <person name="Oliveira U."/>
            <person name="Santos F.R."/>
            <person name="Vidigal T.H.D.A."/>
            <person name="Brescovit A.D."/>
            <person name="Santos A.J."/>
        </authorList>
    </citation>
    <scope>NUCLEOTIDE SEQUENCE</scope>
    <source>
        <tissue evidence="1">Shoot tissue taken approximately 20 cm above the soil surface</tissue>
    </source>
</reference>
<organism evidence="1">
    <name type="scientific">Arundo donax</name>
    <name type="common">Giant reed</name>
    <name type="synonym">Donax arundinaceus</name>
    <dbReference type="NCBI Taxonomy" id="35708"/>
    <lineage>
        <taxon>Eukaryota</taxon>
        <taxon>Viridiplantae</taxon>
        <taxon>Streptophyta</taxon>
        <taxon>Embryophyta</taxon>
        <taxon>Tracheophyta</taxon>
        <taxon>Spermatophyta</taxon>
        <taxon>Magnoliopsida</taxon>
        <taxon>Liliopsida</taxon>
        <taxon>Poales</taxon>
        <taxon>Poaceae</taxon>
        <taxon>PACMAD clade</taxon>
        <taxon>Arundinoideae</taxon>
        <taxon>Arundineae</taxon>
        <taxon>Arundo</taxon>
    </lineage>
</organism>